<dbReference type="PANTHER" id="PTHR38040:SF1">
    <property type="entry name" value="UBIQUINONE BIOSYNTHESIS ACCESSORY FACTOR UBIK"/>
    <property type="match status" value="1"/>
</dbReference>
<evidence type="ECO:0000256" key="2">
    <source>
        <dbReference type="SAM" id="MobiDB-lite"/>
    </source>
</evidence>
<keyword evidence="1" id="KW-0963">Cytoplasm</keyword>
<dbReference type="EMBL" id="VLKY01000002">
    <property type="protein sequence ID" value="TWI57536.1"/>
    <property type="molecule type" value="Genomic_DNA"/>
</dbReference>
<sequence>MFPPKALLDSLTQQASRLFGENSPRADIENQLKALMQSAFSRLDLVSREEFDTQMAVLERTRARLEALEARLAELEAKDKPAESTADTQEETPAIIVPPLTE</sequence>
<feature type="region of interest" description="Disordered" evidence="2">
    <location>
        <begin position="75"/>
        <end position="102"/>
    </location>
</feature>
<dbReference type="AlphaFoldDB" id="A0A562QN96"/>
<comment type="pathway">
    <text evidence="1">Cofactor biosynthesis; ubiquinone biosynthesis.</text>
</comment>
<protein>
    <recommendedName>
        <fullName evidence="1">Ubiquinone biosynthesis accessory factor UbiK</fullName>
    </recommendedName>
</protein>
<comment type="caution">
    <text evidence="3">The sequence shown here is derived from an EMBL/GenBank/DDBJ whole genome shotgun (WGS) entry which is preliminary data.</text>
</comment>
<name>A0A562QN96_9PSED</name>
<dbReference type="UniPathway" id="UPA00232"/>
<dbReference type="InterPro" id="IPR007475">
    <property type="entry name" value="UbiK"/>
</dbReference>
<proteinExistence type="inferred from homology"/>
<dbReference type="GO" id="GO:0005829">
    <property type="term" value="C:cytosol"/>
    <property type="evidence" value="ECO:0007669"/>
    <property type="project" value="TreeGrafter"/>
</dbReference>
<accession>A0A562QN96</accession>
<keyword evidence="1" id="KW-0831">Ubiquinone biosynthesis</keyword>
<gene>
    <name evidence="1" type="primary">ubiK</name>
    <name evidence="3" type="ORF">IQ22_00753</name>
</gene>
<dbReference type="HAMAP" id="MF_02216">
    <property type="entry name" value="UbiK"/>
    <property type="match status" value="1"/>
</dbReference>
<keyword evidence="4" id="KW-1185">Reference proteome</keyword>
<evidence type="ECO:0000313" key="4">
    <source>
        <dbReference type="Proteomes" id="UP000316905"/>
    </source>
</evidence>
<reference evidence="3 4" key="1">
    <citation type="journal article" date="2015" name="Stand. Genomic Sci.">
        <title>Genomic Encyclopedia of Bacterial and Archaeal Type Strains, Phase III: the genomes of soil and plant-associated and newly described type strains.</title>
        <authorList>
            <person name="Whitman W.B."/>
            <person name="Woyke T."/>
            <person name="Klenk H.P."/>
            <person name="Zhou Y."/>
            <person name="Lilburn T.G."/>
            <person name="Beck B.J."/>
            <person name="De Vos P."/>
            <person name="Vandamme P."/>
            <person name="Eisen J.A."/>
            <person name="Garrity G."/>
            <person name="Hugenholtz P."/>
            <person name="Kyrpides N.C."/>
        </authorList>
    </citation>
    <scope>NUCLEOTIDE SEQUENCE [LARGE SCALE GENOMIC DNA]</scope>
    <source>
        <strain evidence="3 4">CGMCC 1.6858</strain>
    </source>
</reference>
<dbReference type="Proteomes" id="UP000316905">
    <property type="component" value="Unassembled WGS sequence"/>
</dbReference>
<dbReference type="PANTHER" id="PTHR38040">
    <property type="entry name" value="UBIQUINONE BIOSYNTHESIS ACCESSORY FACTOR UBIK"/>
    <property type="match status" value="1"/>
</dbReference>
<dbReference type="Pfam" id="PF04380">
    <property type="entry name" value="BMFP"/>
    <property type="match status" value="1"/>
</dbReference>
<comment type="subcellular location">
    <subcellularLocation>
        <location evidence="1">Cytoplasm</location>
    </subcellularLocation>
</comment>
<evidence type="ECO:0000256" key="1">
    <source>
        <dbReference type="HAMAP-Rule" id="MF_02216"/>
    </source>
</evidence>
<comment type="function">
    <text evidence="1">Required for efficient ubiquinone (coenzyme Q) biosynthesis. UbiK is probably an accessory factor of Ubi enzymes and facilitates ubiquinone biosynthesis by acting as an assembly factor, a targeting factor, or both.</text>
</comment>
<dbReference type="OrthoDB" id="5297354at2"/>
<dbReference type="RefSeq" id="WP_145138226.1">
    <property type="nucleotide sequence ID" value="NZ_VLKY01000002.1"/>
</dbReference>
<comment type="similarity">
    <text evidence="1">Belongs to the UbiK family.</text>
</comment>
<organism evidence="3 4">
    <name type="scientific">Pseudomonas duriflava</name>
    <dbReference type="NCBI Taxonomy" id="459528"/>
    <lineage>
        <taxon>Bacteria</taxon>
        <taxon>Pseudomonadati</taxon>
        <taxon>Pseudomonadota</taxon>
        <taxon>Gammaproteobacteria</taxon>
        <taxon>Pseudomonadales</taxon>
        <taxon>Pseudomonadaceae</taxon>
        <taxon>Pseudomonas</taxon>
    </lineage>
</organism>
<dbReference type="GO" id="GO:0006744">
    <property type="term" value="P:ubiquinone biosynthetic process"/>
    <property type="evidence" value="ECO:0007669"/>
    <property type="project" value="UniProtKB-UniRule"/>
</dbReference>
<evidence type="ECO:0000313" key="3">
    <source>
        <dbReference type="EMBL" id="TWI57536.1"/>
    </source>
</evidence>